<evidence type="ECO:0000256" key="2">
    <source>
        <dbReference type="ARBA" id="ARBA00022801"/>
    </source>
</evidence>
<evidence type="ECO:0000256" key="1">
    <source>
        <dbReference type="ARBA" id="ARBA00022670"/>
    </source>
</evidence>
<proteinExistence type="predicted"/>
<dbReference type="RefSeq" id="WP_011766589.1">
    <property type="nucleotide sequence ID" value="NC_008702.1"/>
</dbReference>
<keyword evidence="4" id="KW-1185">Reference proteome</keyword>
<dbReference type="EMBL" id="AM406670">
    <property type="protein sequence ID" value="CAL95479.1"/>
    <property type="molecule type" value="Genomic_DNA"/>
</dbReference>
<sequence length="260" mass="26465">MATLIACALLLAFGLGTYHALLPPPPALSPAQVEAVVDKVIVHKSLTAPAARAFRAIGPSVVRVRGYGHPHKGKGKDKGDDEALSIGSGVVVVDRGVILTSLHVVAGSPRLKVTFASGLESEAELVGARPDQDLAVIQAARIPDDLVAATMRSSNDLALGQPVVAVGFPFDVGLTVTEGVVSGLGREFRTPGGRMPLRDLIQFDAAVNPGSSGGPLVTIDGEVVGIVTGILNPTDEGFFVGIGFAVPIESAAGAAGISPF</sequence>
<dbReference type="PRINTS" id="PR00834">
    <property type="entry name" value="PROTEASES2C"/>
</dbReference>
<dbReference type="InterPro" id="IPR051201">
    <property type="entry name" value="Chloro_Bact_Ser_Proteases"/>
</dbReference>
<evidence type="ECO:0000313" key="3">
    <source>
        <dbReference type="EMBL" id="CAL95479.1"/>
    </source>
</evidence>
<dbReference type="HOGENOM" id="CLU_020120_3_6_4"/>
<reference evidence="3 4" key="1">
    <citation type="journal article" date="2006" name="Nat. Biotechnol.">
        <title>Complete genome of the mutualistic, N2-fixing grass endophyte Azoarcus sp. strain BH72.</title>
        <authorList>
            <person name="Krause A."/>
            <person name="Ramakumar A."/>
            <person name="Bartels D."/>
            <person name="Battistoni F."/>
            <person name="Bekel T."/>
            <person name="Boch J."/>
            <person name="Boehm M."/>
            <person name="Friedrich F."/>
            <person name="Hurek T."/>
            <person name="Krause L."/>
            <person name="Linke B."/>
            <person name="McHardy A.C."/>
            <person name="Sarkar A."/>
            <person name="Schneiker S."/>
            <person name="Syed A.A."/>
            <person name="Thauer R."/>
            <person name="Vorhoelter F.-J."/>
            <person name="Weidner S."/>
            <person name="Puehler A."/>
            <person name="Reinhold-Hurek B."/>
            <person name="Kaiser O."/>
            <person name="Goesmann A."/>
        </authorList>
    </citation>
    <scope>NUCLEOTIDE SEQUENCE [LARGE SCALE GENOMIC DNA]</scope>
    <source>
        <strain evidence="3 4">BH72</strain>
    </source>
</reference>
<dbReference type="KEGG" id="azo:azo2863"/>
<organism evidence="3 4">
    <name type="scientific">Azoarcus sp. (strain BH72)</name>
    <dbReference type="NCBI Taxonomy" id="418699"/>
    <lineage>
        <taxon>Bacteria</taxon>
        <taxon>Pseudomonadati</taxon>
        <taxon>Pseudomonadota</taxon>
        <taxon>Betaproteobacteria</taxon>
        <taxon>Rhodocyclales</taxon>
        <taxon>Zoogloeaceae</taxon>
        <taxon>Azoarcus</taxon>
    </lineage>
</organism>
<dbReference type="SUPFAM" id="SSF50494">
    <property type="entry name" value="Trypsin-like serine proteases"/>
    <property type="match status" value="1"/>
</dbReference>
<dbReference type="PANTHER" id="PTHR43343">
    <property type="entry name" value="PEPTIDASE S12"/>
    <property type="match status" value="1"/>
</dbReference>
<dbReference type="eggNOG" id="COG0265">
    <property type="taxonomic scope" value="Bacteria"/>
</dbReference>
<dbReference type="Pfam" id="PF13365">
    <property type="entry name" value="Trypsin_2"/>
    <property type="match status" value="1"/>
</dbReference>
<dbReference type="EC" id="3.4.21.-" evidence="3"/>
<dbReference type="GO" id="GO:0004252">
    <property type="term" value="F:serine-type endopeptidase activity"/>
    <property type="evidence" value="ECO:0007669"/>
    <property type="project" value="InterPro"/>
</dbReference>
<dbReference type="InterPro" id="IPR001940">
    <property type="entry name" value="Peptidase_S1C"/>
</dbReference>
<keyword evidence="2 3" id="KW-0378">Hydrolase</keyword>
<dbReference type="Proteomes" id="UP000002588">
    <property type="component" value="Chromosome"/>
</dbReference>
<name>A1K9H4_AZOSB</name>
<protein>
    <submittedName>
        <fullName evidence="3">Conserved hypothetical serine protease</fullName>
        <ecNumber evidence="3">3.4.21.-</ecNumber>
    </submittedName>
</protein>
<accession>A1K9H4</accession>
<dbReference type="AlphaFoldDB" id="A1K9H4"/>
<keyword evidence="1 3" id="KW-0645">Protease</keyword>
<dbReference type="GO" id="GO:0006508">
    <property type="term" value="P:proteolysis"/>
    <property type="evidence" value="ECO:0007669"/>
    <property type="project" value="UniProtKB-KW"/>
</dbReference>
<dbReference type="PANTHER" id="PTHR43343:SF3">
    <property type="entry name" value="PROTEASE DO-LIKE 8, CHLOROPLASTIC"/>
    <property type="match status" value="1"/>
</dbReference>
<dbReference type="STRING" id="62928.azo2863"/>
<gene>
    <name evidence="3" type="ordered locus">azo2863</name>
</gene>
<dbReference type="Gene3D" id="2.40.10.120">
    <property type="match status" value="1"/>
</dbReference>
<evidence type="ECO:0000313" key="4">
    <source>
        <dbReference type="Proteomes" id="UP000002588"/>
    </source>
</evidence>
<dbReference type="InterPro" id="IPR009003">
    <property type="entry name" value="Peptidase_S1_PA"/>
</dbReference>